<reference evidence="15 17" key="2">
    <citation type="submission" date="2016-11" db="EMBL/GenBank/DDBJ databases">
        <authorList>
            <person name="Klemetsen T."/>
        </authorList>
    </citation>
    <scope>NUCLEOTIDE SEQUENCE [LARGE SCALE GENOMIC DNA]</scope>
    <source>
        <strain evidence="15">MT 2528</strain>
    </source>
</reference>
<evidence type="ECO:0000256" key="5">
    <source>
        <dbReference type="ARBA" id="ARBA00022806"/>
    </source>
</evidence>
<keyword evidence="5 16" id="KW-0347">Helicase</keyword>
<dbReference type="GO" id="GO:0005524">
    <property type="term" value="F:ATP binding"/>
    <property type="evidence" value="ECO:0007669"/>
    <property type="project" value="UniProtKB-KW"/>
</dbReference>
<evidence type="ECO:0000256" key="11">
    <source>
        <dbReference type="ARBA" id="ARBA00044535"/>
    </source>
</evidence>
<dbReference type="InterPro" id="IPR027417">
    <property type="entry name" value="P-loop_NTPase"/>
</dbReference>
<dbReference type="GeneID" id="61298191"/>
<reference evidence="16 18" key="1">
    <citation type="submission" date="2016-11" db="EMBL/GenBank/DDBJ databases">
        <authorList>
            <person name="Jaros S."/>
            <person name="Januszkiewicz K."/>
            <person name="Wedrychowicz H."/>
        </authorList>
    </citation>
    <scope>NUCLEOTIDE SEQUENCE [LARGE SCALE GENOMIC DNA]</scope>
    <source>
        <strain evidence="16">NVI 5450</strain>
    </source>
</reference>
<dbReference type="Gene3D" id="1.10.10.10">
    <property type="entry name" value="Winged helix-like DNA-binding domain superfamily/Winged helix DNA-binding domain"/>
    <property type="match status" value="1"/>
</dbReference>
<accession>A0A090IGS9</accession>
<evidence type="ECO:0000256" key="3">
    <source>
        <dbReference type="ARBA" id="ARBA00022741"/>
    </source>
</evidence>
<dbReference type="PROSITE" id="PS51192">
    <property type="entry name" value="HELICASE_ATP_BIND_1"/>
    <property type="match status" value="1"/>
</dbReference>
<dbReference type="GO" id="GO:0006310">
    <property type="term" value="P:DNA recombination"/>
    <property type="evidence" value="ECO:0007669"/>
    <property type="project" value="InterPro"/>
</dbReference>
<dbReference type="GO" id="GO:0043138">
    <property type="term" value="F:3'-5' DNA helicase activity"/>
    <property type="evidence" value="ECO:0007669"/>
    <property type="project" value="UniProtKB-EC"/>
</dbReference>
<keyword evidence="8" id="KW-0413">Isomerase</keyword>
<evidence type="ECO:0000256" key="6">
    <source>
        <dbReference type="ARBA" id="ARBA00022840"/>
    </source>
</evidence>
<comment type="similarity">
    <text evidence="1">Belongs to the helicase family. RecQ subfamily.</text>
</comment>
<dbReference type="KEGG" id="mvs:MVIS_1086"/>
<dbReference type="SMART" id="SM00487">
    <property type="entry name" value="DEXDc"/>
    <property type="match status" value="1"/>
</dbReference>
<dbReference type="GO" id="GO:0006281">
    <property type="term" value="P:DNA repair"/>
    <property type="evidence" value="ECO:0007669"/>
    <property type="project" value="TreeGrafter"/>
</dbReference>
<name>A0A090IGS9_9GAMM</name>
<dbReference type="RefSeq" id="WP_045109461.1">
    <property type="nucleotide sequence ID" value="NZ_CAWQZC010000047.1"/>
</dbReference>
<protein>
    <recommendedName>
        <fullName evidence="11">ATP-dependent DNA helicase RecQ</fullName>
        <ecNumber evidence="10">5.6.2.4</ecNumber>
    </recommendedName>
    <alternativeName>
        <fullName evidence="12">DNA 3'-5' helicase RecQ</fullName>
    </alternativeName>
</protein>
<dbReference type="PROSITE" id="PS00690">
    <property type="entry name" value="DEAH_ATP_HELICASE"/>
    <property type="match status" value="1"/>
</dbReference>
<evidence type="ECO:0000256" key="9">
    <source>
        <dbReference type="ARBA" id="ARBA00034617"/>
    </source>
</evidence>
<organism evidence="16 18">
    <name type="scientific">Moritella viscosa</name>
    <dbReference type="NCBI Taxonomy" id="80854"/>
    <lineage>
        <taxon>Bacteria</taxon>
        <taxon>Pseudomonadati</taxon>
        <taxon>Pseudomonadota</taxon>
        <taxon>Gammaproteobacteria</taxon>
        <taxon>Alteromonadales</taxon>
        <taxon>Moritellaceae</taxon>
        <taxon>Moritella</taxon>
    </lineage>
</organism>
<dbReference type="Pfam" id="PF00270">
    <property type="entry name" value="DEAD"/>
    <property type="match status" value="1"/>
</dbReference>
<keyword evidence="6" id="KW-0067">ATP-binding</keyword>
<dbReference type="Pfam" id="PF16124">
    <property type="entry name" value="RecQ_Zn_bind"/>
    <property type="match status" value="1"/>
</dbReference>
<evidence type="ECO:0000313" key="17">
    <source>
        <dbReference type="Proteomes" id="UP000182660"/>
    </source>
</evidence>
<evidence type="ECO:0000256" key="1">
    <source>
        <dbReference type="ARBA" id="ARBA00005446"/>
    </source>
</evidence>
<dbReference type="GO" id="GO:0030894">
    <property type="term" value="C:replisome"/>
    <property type="evidence" value="ECO:0007669"/>
    <property type="project" value="TreeGrafter"/>
</dbReference>
<dbReference type="NCBIfam" id="TIGR00614">
    <property type="entry name" value="recQ_fam"/>
    <property type="match status" value="1"/>
</dbReference>
<gene>
    <name evidence="15" type="ORF">MT2528_4748</name>
    <name evidence="16" type="ORF">NVI5450_4445</name>
</gene>
<dbReference type="GO" id="GO:0043590">
    <property type="term" value="C:bacterial nucleoid"/>
    <property type="evidence" value="ECO:0007669"/>
    <property type="project" value="TreeGrafter"/>
</dbReference>
<evidence type="ECO:0000256" key="10">
    <source>
        <dbReference type="ARBA" id="ARBA00034808"/>
    </source>
</evidence>
<dbReference type="InterPro" id="IPR002464">
    <property type="entry name" value="DNA/RNA_helicase_DEAH_CS"/>
</dbReference>
<evidence type="ECO:0000256" key="7">
    <source>
        <dbReference type="ARBA" id="ARBA00023125"/>
    </source>
</evidence>
<dbReference type="GO" id="GO:0003677">
    <property type="term" value="F:DNA binding"/>
    <property type="evidence" value="ECO:0007669"/>
    <property type="project" value="UniProtKB-KW"/>
</dbReference>
<evidence type="ECO:0000313" key="18">
    <source>
        <dbReference type="Proteomes" id="UP000183794"/>
    </source>
</evidence>
<proteinExistence type="inferred from homology"/>
<keyword evidence="2" id="KW-0479">Metal-binding</keyword>
<dbReference type="HOGENOM" id="CLU_001103_9_2_6"/>
<sequence>MLHQTLQHYFGYDQFREGQEAVINSIVSGNSSAAIFPTGSGKSLCYQVSALHLPHLTLVISPLLALIQDQLLFLKKHNVAAAKIDSSMSVDEVRDTMSKVREGEVKILMISVERLKNERFRKFIKQVPISLLVIDEAHCISEWGHNFRPDYLKLPQYQKELNIKQALLLTATATPAVIKDMETKFNIKPEDIIQTGFHRANLSLLMHPIAQDKKLHALTRWLGKKAGQASIVYVTLQKTAEELASALQQTGIEAVAYHAGMPTEIREEVQQNFMRNGIDCIVATIAFGMGIDKSNIRNVVHFDLPKSIENYSQEIGRAGRDGNDSQCLVLANLDNQSILENFVYGDTPELNGIETVLAEIQAAGTEWEHTLYGLSMSSNLRQAPLKTLLVYLEMQGIIKPLYSYFAEYRFKFLNDPAQILNQFTDEKRVFIEEIFNASPAKRTWATVNFERMSEGYQEQRSRVITALEFLHERNNIVLESKLMTDVYQILNSRFDSQQLAETLHQQFAHKEQSEIKRVHAVGQYIQSSQCLSKGLSTYFGDKNAPEKCGTCSVCQGRIAQLPQPASMPPLSIEQVIELSQAFINACDKQPTPVLITRFLSGISTPLFMKMKAKKISNFAALQAYPYQQVLTLLNISEANYFE</sequence>
<dbReference type="EC" id="5.6.2.4" evidence="10"/>
<dbReference type="EMBL" id="FPLD01000131">
    <property type="protein sequence ID" value="SGZ17013.1"/>
    <property type="molecule type" value="Genomic_DNA"/>
</dbReference>
<evidence type="ECO:0000256" key="4">
    <source>
        <dbReference type="ARBA" id="ARBA00022801"/>
    </source>
</evidence>
<dbReference type="InterPro" id="IPR001650">
    <property type="entry name" value="Helicase_C-like"/>
</dbReference>
<dbReference type="GO" id="GO:0005737">
    <property type="term" value="C:cytoplasm"/>
    <property type="evidence" value="ECO:0007669"/>
    <property type="project" value="TreeGrafter"/>
</dbReference>
<comment type="catalytic activity">
    <reaction evidence="9">
        <text>Couples ATP hydrolysis with the unwinding of duplex DNA by translocating in the 3'-5' direction.</text>
        <dbReference type="EC" id="5.6.2.4"/>
    </reaction>
</comment>
<dbReference type="STRING" id="80854.MVIS_1086"/>
<dbReference type="GO" id="GO:0016787">
    <property type="term" value="F:hydrolase activity"/>
    <property type="evidence" value="ECO:0007669"/>
    <property type="project" value="UniProtKB-KW"/>
</dbReference>
<dbReference type="OrthoDB" id="9760034at2"/>
<dbReference type="GO" id="GO:0046872">
    <property type="term" value="F:metal ion binding"/>
    <property type="evidence" value="ECO:0007669"/>
    <property type="project" value="UniProtKB-KW"/>
</dbReference>
<evidence type="ECO:0000313" key="16">
    <source>
        <dbReference type="EMBL" id="SGZ17013.1"/>
    </source>
</evidence>
<dbReference type="GO" id="GO:0009378">
    <property type="term" value="F:four-way junction helicase activity"/>
    <property type="evidence" value="ECO:0007669"/>
    <property type="project" value="TreeGrafter"/>
</dbReference>
<dbReference type="AlphaFoldDB" id="A0A090IGS9"/>
<dbReference type="Proteomes" id="UP000183794">
    <property type="component" value="Unassembled WGS sequence"/>
</dbReference>
<dbReference type="InterPro" id="IPR032284">
    <property type="entry name" value="RecQ_Zn-bd"/>
</dbReference>
<evidence type="ECO:0000259" key="14">
    <source>
        <dbReference type="PROSITE" id="PS51194"/>
    </source>
</evidence>
<dbReference type="Pfam" id="PF00271">
    <property type="entry name" value="Helicase_C"/>
    <property type="match status" value="1"/>
</dbReference>
<dbReference type="InterPro" id="IPR004589">
    <property type="entry name" value="DNA_helicase_ATP-dep_RecQ"/>
</dbReference>
<evidence type="ECO:0000259" key="13">
    <source>
        <dbReference type="PROSITE" id="PS51192"/>
    </source>
</evidence>
<dbReference type="InterPro" id="IPR036388">
    <property type="entry name" value="WH-like_DNA-bd_sf"/>
</dbReference>
<dbReference type="PANTHER" id="PTHR13710:SF105">
    <property type="entry name" value="ATP-DEPENDENT DNA HELICASE Q1"/>
    <property type="match status" value="1"/>
</dbReference>
<evidence type="ECO:0000256" key="12">
    <source>
        <dbReference type="ARBA" id="ARBA00044550"/>
    </source>
</evidence>
<dbReference type="SMART" id="SM00490">
    <property type="entry name" value="HELICc"/>
    <property type="match status" value="1"/>
</dbReference>
<evidence type="ECO:0000313" key="15">
    <source>
        <dbReference type="EMBL" id="SGZ04102.1"/>
    </source>
</evidence>
<evidence type="ECO:0000256" key="8">
    <source>
        <dbReference type="ARBA" id="ARBA00023235"/>
    </source>
</evidence>
<dbReference type="EMBL" id="FPLJ01000145">
    <property type="protein sequence ID" value="SGZ04102.1"/>
    <property type="molecule type" value="Genomic_DNA"/>
</dbReference>
<dbReference type="InterPro" id="IPR011545">
    <property type="entry name" value="DEAD/DEAH_box_helicase_dom"/>
</dbReference>
<dbReference type="SUPFAM" id="SSF52540">
    <property type="entry name" value="P-loop containing nucleoside triphosphate hydrolases"/>
    <property type="match status" value="1"/>
</dbReference>
<feature type="domain" description="Helicase C-terminal" evidence="14">
    <location>
        <begin position="214"/>
        <end position="361"/>
    </location>
</feature>
<keyword evidence="4" id="KW-0378">Hydrolase</keyword>
<dbReference type="Gene3D" id="3.40.50.300">
    <property type="entry name" value="P-loop containing nucleotide triphosphate hydrolases"/>
    <property type="match status" value="2"/>
</dbReference>
<dbReference type="InterPro" id="IPR014001">
    <property type="entry name" value="Helicase_ATP-bd"/>
</dbReference>
<keyword evidence="3" id="KW-0547">Nucleotide-binding</keyword>
<dbReference type="CDD" id="cd18018">
    <property type="entry name" value="DEXHc_RecQ4-like"/>
    <property type="match status" value="1"/>
</dbReference>
<feature type="domain" description="Helicase ATP-binding" evidence="13">
    <location>
        <begin position="23"/>
        <end position="191"/>
    </location>
</feature>
<evidence type="ECO:0000256" key="2">
    <source>
        <dbReference type="ARBA" id="ARBA00022723"/>
    </source>
</evidence>
<keyword evidence="7" id="KW-0238">DNA-binding</keyword>
<dbReference type="Proteomes" id="UP000182660">
    <property type="component" value="Unassembled WGS sequence"/>
</dbReference>
<keyword evidence="17" id="KW-1185">Reference proteome</keyword>
<dbReference type="PROSITE" id="PS51194">
    <property type="entry name" value="HELICASE_CTER"/>
    <property type="match status" value="1"/>
</dbReference>
<dbReference type="PATRIC" id="fig|80854.5.peg.1149"/>
<dbReference type="PANTHER" id="PTHR13710">
    <property type="entry name" value="DNA HELICASE RECQ FAMILY MEMBER"/>
    <property type="match status" value="1"/>
</dbReference>